<accession>A0A9P9YPJ1</accession>
<evidence type="ECO:0000256" key="5">
    <source>
        <dbReference type="ARBA" id="ARBA00022725"/>
    </source>
</evidence>
<keyword evidence="9 10" id="KW-0807">Transducer</keyword>
<keyword evidence="4 10" id="KW-0812">Transmembrane</keyword>
<dbReference type="EMBL" id="JAMKOV010000004">
    <property type="protein sequence ID" value="KAI8040779.1"/>
    <property type="molecule type" value="Genomic_DNA"/>
</dbReference>
<feature type="transmembrane region" description="Helical" evidence="10">
    <location>
        <begin position="151"/>
        <end position="173"/>
    </location>
</feature>
<dbReference type="Pfam" id="PF02949">
    <property type="entry name" value="7tm_6"/>
    <property type="match status" value="1"/>
</dbReference>
<feature type="transmembrane region" description="Helical" evidence="10">
    <location>
        <begin position="92"/>
        <end position="114"/>
    </location>
</feature>
<reference evidence="11" key="1">
    <citation type="journal article" date="2023" name="Genome Biol. Evol.">
        <title>Long-read-based Genome Assembly of Drosophila gunungcola Reveals Fewer Chemosensory Genes in Flower-breeding Species.</title>
        <authorList>
            <person name="Negi A."/>
            <person name="Liao B.Y."/>
            <person name="Yeh S.D."/>
        </authorList>
    </citation>
    <scope>NUCLEOTIDE SEQUENCE</scope>
    <source>
        <strain evidence="11">Sukarami</strain>
    </source>
</reference>
<dbReference type="PANTHER" id="PTHR21137:SF35">
    <property type="entry name" value="ODORANT RECEPTOR 19A-RELATED"/>
    <property type="match status" value="1"/>
</dbReference>
<sequence>MTELQIERKNCKWDRFWSPFIEGWAVFKDPQAHSTHIIAFWTRDQVKALCLYTNSEERRVTRNVVWHYYIVIQLAVSLASLCYGVLESIDDIAILGRDLVFIISVIFIFFRLIFFAQYANDVDAVIDALEDIHHCETKGPGRKEVQATKRLHFLLFMALIIAWFTFLISFVLIKISTPFWMESVTLPFHVAWPCHLHDPSKHPIAYCLIFVSQSTTLTYFLVWLGAVENMAVSIFFELTSSLRVLCIELRNLQEHCHGDESLLERELHRLTKFHQRIILLSDHWHLSFWSKFGDMLSEESAEVAEAVYEAYDPTVGSINIHQHFRFFILRAQKPLIMRASPFPPFNLILKQCYSILTVLSGTLE</sequence>
<evidence type="ECO:0000256" key="9">
    <source>
        <dbReference type="ARBA" id="ARBA00023224"/>
    </source>
</evidence>
<evidence type="ECO:0000313" key="12">
    <source>
        <dbReference type="Proteomes" id="UP001059596"/>
    </source>
</evidence>
<evidence type="ECO:0000313" key="11">
    <source>
        <dbReference type="EMBL" id="KAI8040779.1"/>
    </source>
</evidence>
<dbReference type="GO" id="GO:0005886">
    <property type="term" value="C:plasma membrane"/>
    <property type="evidence" value="ECO:0007669"/>
    <property type="project" value="UniProtKB-SubCell"/>
</dbReference>
<keyword evidence="12" id="KW-1185">Reference proteome</keyword>
<keyword evidence="8 10" id="KW-0675">Receptor</keyword>
<evidence type="ECO:0000256" key="4">
    <source>
        <dbReference type="ARBA" id="ARBA00022692"/>
    </source>
</evidence>
<feature type="transmembrane region" description="Helical" evidence="10">
    <location>
        <begin position="66"/>
        <end position="86"/>
    </location>
</feature>
<keyword evidence="2" id="KW-1003">Cell membrane</keyword>
<protein>
    <recommendedName>
        <fullName evidence="10">Odorant receptor</fullName>
    </recommendedName>
</protein>
<evidence type="ECO:0000256" key="7">
    <source>
        <dbReference type="ARBA" id="ARBA00023136"/>
    </source>
</evidence>
<evidence type="ECO:0000256" key="8">
    <source>
        <dbReference type="ARBA" id="ARBA00023170"/>
    </source>
</evidence>
<dbReference type="GO" id="GO:0004984">
    <property type="term" value="F:olfactory receptor activity"/>
    <property type="evidence" value="ECO:0007669"/>
    <property type="project" value="InterPro"/>
</dbReference>
<keyword evidence="7 10" id="KW-0472">Membrane</keyword>
<dbReference type="GO" id="GO:0007165">
    <property type="term" value="P:signal transduction"/>
    <property type="evidence" value="ECO:0007669"/>
    <property type="project" value="UniProtKB-KW"/>
</dbReference>
<dbReference type="AlphaFoldDB" id="A0A9P9YPJ1"/>
<evidence type="ECO:0000256" key="1">
    <source>
        <dbReference type="ARBA" id="ARBA00004651"/>
    </source>
</evidence>
<dbReference type="InterPro" id="IPR004117">
    <property type="entry name" value="7tm6_olfct_rcpt"/>
</dbReference>
<evidence type="ECO:0000256" key="3">
    <source>
        <dbReference type="ARBA" id="ARBA00022606"/>
    </source>
</evidence>
<organism evidence="11 12">
    <name type="scientific">Drosophila gunungcola</name>
    <name type="common">fruit fly</name>
    <dbReference type="NCBI Taxonomy" id="103775"/>
    <lineage>
        <taxon>Eukaryota</taxon>
        <taxon>Metazoa</taxon>
        <taxon>Ecdysozoa</taxon>
        <taxon>Arthropoda</taxon>
        <taxon>Hexapoda</taxon>
        <taxon>Insecta</taxon>
        <taxon>Pterygota</taxon>
        <taxon>Neoptera</taxon>
        <taxon>Endopterygota</taxon>
        <taxon>Diptera</taxon>
        <taxon>Brachycera</taxon>
        <taxon>Muscomorpha</taxon>
        <taxon>Ephydroidea</taxon>
        <taxon>Drosophilidae</taxon>
        <taxon>Drosophila</taxon>
        <taxon>Sophophora</taxon>
    </lineage>
</organism>
<proteinExistence type="inferred from homology"/>
<keyword evidence="6 10" id="KW-1133">Transmembrane helix</keyword>
<comment type="caution">
    <text evidence="11">The sequence shown here is derived from an EMBL/GenBank/DDBJ whole genome shotgun (WGS) entry which is preliminary data.</text>
</comment>
<comment type="caution">
    <text evidence="10">Lacks conserved residue(s) required for the propagation of feature annotation.</text>
</comment>
<feature type="transmembrane region" description="Helical" evidence="10">
    <location>
        <begin position="203"/>
        <end position="226"/>
    </location>
</feature>
<evidence type="ECO:0000256" key="2">
    <source>
        <dbReference type="ARBA" id="ARBA00022475"/>
    </source>
</evidence>
<dbReference type="GO" id="GO:0005549">
    <property type="term" value="F:odorant binding"/>
    <property type="evidence" value="ECO:0007669"/>
    <property type="project" value="InterPro"/>
</dbReference>
<name>A0A9P9YPJ1_9MUSC</name>
<keyword evidence="5 10" id="KW-0552">Olfaction</keyword>
<dbReference type="Proteomes" id="UP001059596">
    <property type="component" value="Unassembled WGS sequence"/>
</dbReference>
<evidence type="ECO:0000256" key="6">
    <source>
        <dbReference type="ARBA" id="ARBA00022989"/>
    </source>
</evidence>
<gene>
    <name evidence="11" type="ORF">M5D96_006722</name>
</gene>
<comment type="similarity">
    <text evidence="10">Belongs to the insect chemoreceptor superfamily. Heteromeric odorant receptor channel (TC 1.A.69) family.</text>
</comment>
<keyword evidence="3 10" id="KW-0716">Sensory transduction</keyword>
<evidence type="ECO:0000256" key="10">
    <source>
        <dbReference type="RuleBase" id="RU351113"/>
    </source>
</evidence>
<dbReference type="PANTHER" id="PTHR21137">
    <property type="entry name" value="ODORANT RECEPTOR"/>
    <property type="match status" value="1"/>
</dbReference>
<comment type="subcellular location">
    <subcellularLocation>
        <location evidence="1 10">Cell membrane</location>
        <topology evidence="1 10">Multi-pass membrane protein</topology>
    </subcellularLocation>
</comment>